<keyword evidence="1 3" id="KW-0378">Hydrolase</keyword>
<proteinExistence type="predicted"/>
<gene>
    <name evidence="3" type="primary">gppA</name>
    <name evidence="3" type="ORF">AMRN_1926</name>
    <name evidence="4" type="ORF">CPH92_08375</name>
</gene>
<dbReference type="InterPro" id="IPR050273">
    <property type="entry name" value="GppA/Ppx_hydrolase"/>
</dbReference>
<dbReference type="EMBL" id="NXAO01000036">
    <property type="protein sequence ID" value="PHO15118.1"/>
    <property type="molecule type" value="Genomic_DNA"/>
</dbReference>
<dbReference type="SUPFAM" id="SSF53067">
    <property type="entry name" value="Actin-like ATPase domain"/>
    <property type="match status" value="2"/>
</dbReference>
<dbReference type="CDD" id="cd24052">
    <property type="entry name" value="ASKHA_NBD_HpPPX-GppA-like"/>
    <property type="match status" value="1"/>
</dbReference>
<dbReference type="AlphaFoldDB" id="A0A347TM21"/>
<dbReference type="PANTHER" id="PTHR30005">
    <property type="entry name" value="EXOPOLYPHOSPHATASE"/>
    <property type="match status" value="1"/>
</dbReference>
<dbReference type="Gene3D" id="1.10.3210.10">
    <property type="entry name" value="Hypothetical protein af1432"/>
    <property type="match status" value="1"/>
</dbReference>
<accession>A0A347TM21</accession>
<name>A0A347TM21_9BACT</name>
<reference evidence="4" key="2">
    <citation type="submission" date="2017-09" db="EMBL/GenBank/DDBJ databases">
        <authorList>
            <person name="Perez-Cataluna A."/>
            <person name="Figueras M.J."/>
            <person name="Salas-Masso N."/>
        </authorList>
    </citation>
    <scope>NUCLEOTIDE SEQUENCE</scope>
    <source>
        <strain evidence="4">CECT 7727</strain>
    </source>
</reference>
<dbReference type="RefSeq" id="WP_099311283.1">
    <property type="nucleotide sequence ID" value="NZ_CP032101.1"/>
</dbReference>
<dbReference type="Gene3D" id="3.30.420.40">
    <property type="match status" value="1"/>
</dbReference>
<dbReference type="InterPro" id="IPR043129">
    <property type="entry name" value="ATPase_NBD"/>
</dbReference>
<feature type="domain" description="Ppx/GppA phosphatase N-terminal" evidence="2">
    <location>
        <begin position="19"/>
        <end position="300"/>
    </location>
</feature>
<evidence type="ECO:0000313" key="3">
    <source>
        <dbReference type="EMBL" id="AXX87649.1"/>
    </source>
</evidence>
<organism evidence="3 6">
    <name type="scientific">Malaciobacter marinus</name>
    <dbReference type="NCBI Taxonomy" id="505249"/>
    <lineage>
        <taxon>Bacteria</taxon>
        <taxon>Pseudomonadati</taxon>
        <taxon>Campylobacterota</taxon>
        <taxon>Epsilonproteobacteria</taxon>
        <taxon>Campylobacterales</taxon>
        <taxon>Arcobacteraceae</taxon>
        <taxon>Malaciobacter</taxon>
    </lineage>
</organism>
<dbReference type="InterPro" id="IPR030673">
    <property type="entry name" value="PyroPPase_GppA_Ppx"/>
</dbReference>
<evidence type="ECO:0000256" key="1">
    <source>
        <dbReference type="ARBA" id="ARBA00022801"/>
    </source>
</evidence>
<protein>
    <submittedName>
        <fullName evidence="4">Guanosine polyphosphate pyrophosphohydrolase</fullName>
    </submittedName>
    <submittedName>
        <fullName evidence="3">Guanosine-5'-triphosphate, 3'-diphosphate pyrophosphatase</fullName>
        <ecNumber evidence="3">3.6.1.40</ecNumber>
    </submittedName>
</protein>
<keyword evidence="5" id="KW-1185">Reference proteome</keyword>
<dbReference type="SUPFAM" id="SSF109604">
    <property type="entry name" value="HD-domain/PDEase-like"/>
    <property type="match status" value="1"/>
</dbReference>
<dbReference type="Gene3D" id="3.30.420.150">
    <property type="entry name" value="Exopolyphosphatase. Domain 2"/>
    <property type="match status" value="1"/>
</dbReference>
<dbReference type="KEGG" id="amar:AMRN_1926"/>
<evidence type="ECO:0000259" key="2">
    <source>
        <dbReference type="Pfam" id="PF02541"/>
    </source>
</evidence>
<dbReference type="Pfam" id="PF02541">
    <property type="entry name" value="Ppx-GppA"/>
    <property type="match status" value="1"/>
</dbReference>
<evidence type="ECO:0000313" key="5">
    <source>
        <dbReference type="Proteomes" id="UP000224740"/>
    </source>
</evidence>
<evidence type="ECO:0000313" key="6">
    <source>
        <dbReference type="Proteomes" id="UP000264693"/>
    </source>
</evidence>
<reference evidence="5" key="1">
    <citation type="submission" date="2017-09" db="EMBL/GenBank/DDBJ databases">
        <title>Arcobacter canalis sp. nov., a new species isolated from a water canal contaminated with urban sewage.</title>
        <authorList>
            <person name="Perez-Cataluna A."/>
            <person name="Salas-Masso N."/>
            <person name="Figueras M.J."/>
        </authorList>
    </citation>
    <scope>NUCLEOTIDE SEQUENCE [LARGE SCALE GENOMIC DNA]</scope>
    <source>
        <strain evidence="5">CECT 7727</strain>
    </source>
</reference>
<dbReference type="EMBL" id="CP032101">
    <property type="protein sequence ID" value="AXX87649.1"/>
    <property type="molecule type" value="Genomic_DNA"/>
</dbReference>
<evidence type="ECO:0000313" key="4">
    <source>
        <dbReference type="EMBL" id="PHO15118.1"/>
    </source>
</evidence>
<dbReference type="EC" id="3.6.1.40" evidence="3"/>
<dbReference type="PANTHER" id="PTHR30005:SF0">
    <property type="entry name" value="RETROGRADE REGULATION PROTEIN 2"/>
    <property type="match status" value="1"/>
</dbReference>
<dbReference type="Proteomes" id="UP000264693">
    <property type="component" value="Chromosome"/>
</dbReference>
<dbReference type="InterPro" id="IPR003695">
    <property type="entry name" value="Ppx_GppA_N"/>
</dbReference>
<sequence>MAKTTTIIDIGSNSMRMVVLQKSSRFAFHLINETKSRVKISEGCYENDGNLQEMPMNRAFNSLKSFLNISNSLKAKKVICVATSALRDAPNSKVFLSRVKKELGLNIKVINGEKEAYYGGVAALNLLHNNEFITVDIGGGSTEFCFVKDGQITKSISLNIGTVRLKELFFDKGSVTEAKEYISSNLKKIFELDINIPSTVVGIGGSIRAITKAIMKDSSYPLDVLHGYTYNVQANKALINSIINAKDITELKKLGIKKDRFDTIKEGTFIFNTILEELSINKVITSGVGVREGVYLCDLLRNSSHKFPSNFNISLRSLLDRFEIDGNQSAYYGNNASKIFEVLKPMHNLDDKFRTLLVVASKLHSIGTTLNFYKVNDNTFNFILNGLNYDFLHTSRVIVAYTIKYSKKSLPTKKDLQGYEELLPNLETMQWMSFMISLNLIINQDYSKPKVEYALEDDVLKIILPEYSFLVESSLDKIEIPKMLELEIVCQK</sequence>
<dbReference type="PIRSF" id="PIRSF001267">
    <property type="entry name" value="Pyrophosphatase_GppA_Ppx"/>
    <property type="match status" value="1"/>
</dbReference>
<reference evidence="3 6" key="3">
    <citation type="submission" date="2018-08" db="EMBL/GenBank/DDBJ databases">
        <title>Complete genome of the Arcobacter marinus type strain JCM 15502.</title>
        <authorList>
            <person name="Miller W.G."/>
            <person name="Yee E."/>
            <person name="Huynh S."/>
            <person name="Parker C.T."/>
        </authorList>
    </citation>
    <scope>NUCLEOTIDE SEQUENCE [LARGE SCALE GENOMIC DNA]</scope>
    <source>
        <strain evidence="3 6">JCM 15502</strain>
    </source>
</reference>
<dbReference type="Proteomes" id="UP000224740">
    <property type="component" value="Unassembled WGS sequence"/>
</dbReference>
<dbReference type="GO" id="GO:0008894">
    <property type="term" value="F:guanosine-5'-triphosphate,3'-diphosphate diphosphatase activity"/>
    <property type="evidence" value="ECO:0007669"/>
    <property type="project" value="UniProtKB-EC"/>
</dbReference>